<comment type="caution">
    <text evidence="2">The sequence shown here is derived from an EMBL/GenBank/DDBJ whole genome shotgun (WGS) entry which is preliminary data.</text>
</comment>
<evidence type="ECO:0000313" key="3">
    <source>
        <dbReference type="Proteomes" id="UP001305647"/>
    </source>
</evidence>
<dbReference type="EMBL" id="MU863629">
    <property type="protein sequence ID" value="KAK4103100.1"/>
    <property type="molecule type" value="Genomic_DNA"/>
</dbReference>
<accession>A0AAN6Q7C1</accession>
<evidence type="ECO:0000313" key="2">
    <source>
        <dbReference type="EMBL" id="KAK4103100.1"/>
    </source>
</evidence>
<sequence length="138" mass="15042">MIRYVGSARLACAVSFLPGVAVHHLSPVYIGQRLVSTIGLGLAFRGVSLWMSDVFRYCTACHHWSCFTDTPNVPADRFTVVVISVLVFLHRGYNCDRPGCVPGCPLGCRPGQASHSRTRDSSGSLTDSIAESPFEHFL</sequence>
<protein>
    <submittedName>
        <fullName evidence="2">Uncharacterized protein</fullName>
    </submittedName>
</protein>
<evidence type="ECO:0000256" key="1">
    <source>
        <dbReference type="SAM" id="MobiDB-lite"/>
    </source>
</evidence>
<name>A0AAN6Q7C1_9PEZI</name>
<proteinExistence type="predicted"/>
<gene>
    <name evidence="2" type="ORF">N658DRAFT_300982</name>
</gene>
<feature type="region of interest" description="Disordered" evidence="1">
    <location>
        <begin position="115"/>
        <end position="138"/>
    </location>
</feature>
<reference evidence="2" key="1">
    <citation type="journal article" date="2023" name="Mol. Phylogenet. Evol.">
        <title>Genome-scale phylogeny and comparative genomics of the fungal order Sordariales.</title>
        <authorList>
            <person name="Hensen N."/>
            <person name="Bonometti L."/>
            <person name="Westerberg I."/>
            <person name="Brannstrom I.O."/>
            <person name="Guillou S."/>
            <person name="Cros-Aarteil S."/>
            <person name="Calhoun S."/>
            <person name="Haridas S."/>
            <person name="Kuo A."/>
            <person name="Mondo S."/>
            <person name="Pangilinan J."/>
            <person name="Riley R."/>
            <person name="LaButti K."/>
            <person name="Andreopoulos B."/>
            <person name="Lipzen A."/>
            <person name="Chen C."/>
            <person name="Yan M."/>
            <person name="Daum C."/>
            <person name="Ng V."/>
            <person name="Clum A."/>
            <person name="Steindorff A."/>
            <person name="Ohm R.A."/>
            <person name="Martin F."/>
            <person name="Silar P."/>
            <person name="Natvig D.O."/>
            <person name="Lalanne C."/>
            <person name="Gautier V."/>
            <person name="Ament-Velasquez S.L."/>
            <person name="Kruys A."/>
            <person name="Hutchinson M.I."/>
            <person name="Powell A.J."/>
            <person name="Barry K."/>
            <person name="Miller A.N."/>
            <person name="Grigoriev I.V."/>
            <person name="Debuchy R."/>
            <person name="Gladieux P."/>
            <person name="Hiltunen Thoren M."/>
            <person name="Johannesson H."/>
        </authorList>
    </citation>
    <scope>NUCLEOTIDE SEQUENCE</scope>
    <source>
        <strain evidence="2">CBS 757.83</strain>
    </source>
</reference>
<dbReference type="Proteomes" id="UP001305647">
    <property type="component" value="Unassembled WGS sequence"/>
</dbReference>
<organism evidence="2 3">
    <name type="scientific">Parathielavia hyrcaniae</name>
    <dbReference type="NCBI Taxonomy" id="113614"/>
    <lineage>
        <taxon>Eukaryota</taxon>
        <taxon>Fungi</taxon>
        <taxon>Dikarya</taxon>
        <taxon>Ascomycota</taxon>
        <taxon>Pezizomycotina</taxon>
        <taxon>Sordariomycetes</taxon>
        <taxon>Sordariomycetidae</taxon>
        <taxon>Sordariales</taxon>
        <taxon>Chaetomiaceae</taxon>
        <taxon>Parathielavia</taxon>
    </lineage>
</organism>
<reference evidence="2" key="2">
    <citation type="submission" date="2023-05" db="EMBL/GenBank/DDBJ databases">
        <authorList>
            <consortium name="Lawrence Berkeley National Laboratory"/>
            <person name="Steindorff A."/>
            <person name="Hensen N."/>
            <person name="Bonometti L."/>
            <person name="Westerberg I."/>
            <person name="Brannstrom I.O."/>
            <person name="Guillou S."/>
            <person name="Cros-Aarteil S."/>
            <person name="Calhoun S."/>
            <person name="Haridas S."/>
            <person name="Kuo A."/>
            <person name="Mondo S."/>
            <person name="Pangilinan J."/>
            <person name="Riley R."/>
            <person name="Labutti K."/>
            <person name="Andreopoulos B."/>
            <person name="Lipzen A."/>
            <person name="Chen C."/>
            <person name="Yanf M."/>
            <person name="Daum C."/>
            <person name="Ng V."/>
            <person name="Clum A."/>
            <person name="Ohm R."/>
            <person name="Martin F."/>
            <person name="Silar P."/>
            <person name="Natvig D."/>
            <person name="Lalanne C."/>
            <person name="Gautier V."/>
            <person name="Ament-Velasquez S.L."/>
            <person name="Kruys A."/>
            <person name="Hutchinson M.I."/>
            <person name="Powell A.J."/>
            <person name="Barry K."/>
            <person name="Miller A.N."/>
            <person name="Grigoriev I.V."/>
            <person name="Debuchy R."/>
            <person name="Gladieux P."/>
            <person name="Thoren M.H."/>
            <person name="Johannesson H."/>
        </authorList>
    </citation>
    <scope>NUCLEOTIDE SEQUENCE</scope>
    <source>
        <strain evidence="2">CBS 757.83</strain>
    </source>
</reference>
<keyword evidence="3" id="KW-1185">Reference proteome</keyword>
<dbReference type="AlphaFoldDB" id="A0AAN6Q7C1"/>